<evidence type="ECO:0000256" key="5">
    <source>
        <dbReference type="ARBA" id="ARBA00023186"/>
    </source>
</evidence>
<evidence type="ECO:0000256" key="1">
    <source>
        <dbReference type="ARBA" id="ARBA00022723"/>
    </source>
</evidence>
<dbReference type="GO" id="GO:0051082">
    <property type="term" value="F:unfolded protein binding"/>
    <property type="evidence" value="ECO:0007669"/>
    <property type="project" value="InterPro"/>
</dbReference>
<dbReference type="SMART" id="SM00271">
    <property type="entry name" value="DnaJ"/>
    <property type="match status" value="1"/>
</dbReference>
<dbReference type="Pfam" id="PF01556">
    <property type="entry name" value="DnaJ_C"/>
    <property type="match status" value="1"/>
</dbReference>
<feature type="domain" description="J" evidence="8">
    <location>
        <begin position="20"/>
        <end position="85"/>
    </location>
</feature>
<protein>
    <submittedName>
        <fullName evidence="10">Scj1 protein</fullName>
    </submittedName>
</protein>
<keyword evidence="5" id="KW-0143">Chaperone</keyword>
<dbReference type="Gene3D" id="2.10.230.10">
    <property type="entry name" value="Heat shock protein DnaJ, cysteine-rich domain"/>
    <property type="match status" value="1"/>
</dbReference>
<dbReference type="CDD" id="cd10719">
    <property type="entry name" value="DnaJ_zf"/>
    <property type="match status" value="1"/>
</dbReference>
<dbReference type="SUPFAM" id="SSF46565">
    <property type="entry name" value="Chaperone J-domain"/>
    <property type="match status" value="1"/>
</dbReference>
<keyword evidence="2" id="KW-0677">Repeat</keyword>
<dbReference type="Pfam" id="PF00684">
    <property type="entry name" value="DnaJ_CXXCXGXG"/>
    <property type="match status" value="1"/>
</dbReference>
<evidence type="ECO:0000313" key="10">
    <source>
        <dbReference type="EMBL" id="GMM34924.1"/>
    </source>
</evidence>
<sequence>MKINNFLSFLLFSFQLVAGDYYDTLGLSKDASDRDIKKAYRNLSKKYHPDKNPGDEEAHHKFLEIGEAYDVLSDEEKRKIYDQYGEEGLKHGGAPPRQNGGFDFFDQMFGGGGGFNQGNRGGGGKQRGKDAHTELTATLKEFYNGVGKEFSLDMQNICEDCKGSGSEDGIDHTCGVCGGSGIRLIKRQLGPGMFQQIQTHCDRCQGKGKVIENLCHKCQGNGVVRKIRDYHFHLEPGSDRGHVEKFEQESDQHPDIIPGDLHVAVKESPDGNMGYRRKHNDLYRTEPITLKEALVGGWERNIGFLDLDYNTITLKRNSGEMIVDGEIEIIKGKGMPLKDGADEFGDLYVEYKIIYPGGSAKAAKKLKDEL</sequence>
<dbReference type="PRINTS" id="PR00625">
    <property type="entry name" value="JDOMAIN"/>
</dbReference>
<dbReference type="GO" id="GO:0001671">
    <property type="term" value="F:ATPase activator activity"/>
    <property type="evidence" value="ECO:0007669"/>
    <property type="project" value="UniProtKB-ARBA"/>
</dbReference>
<evidence type="ECO:0000313" key="11">
    <source>
        <dbReference type="Proteomes" id="UP001360560"/>
    </source>
</evidence>
<evidence type="ECO:0000256" key="7">
    <source>
        <dbReference type="SAM" id="SignalP"/>
    </source>
</evidence>
<evidence type="ECO:0000256" key="6">
    <source>
        <dbReference type="PROSITE-ProRule" id="PRU00546"/>
    </source>
</evidence>
<keyword evidence="7" id="KW-0732">Signal</keyword>
<dbReference type="InterPro" id="IPR001623">
    <property type="entry name" value="DnaJ_domain"/>
</dbReference>
<dbReference type="GO" id="GO:0005524">
    <property type="term" value="F:ATP binding"/>
    <property type="evidence" value="ECO:0007669"/>
    <property type="project" value="InterPro"/>
</dbReference>
<dbReference type="PROSITE" id="PS51188">
    <property type="entry name" value="ZF_CR"/>
    <property type="match status" value="1"/>
</dbReference>
<dbReference type="Proteomes" id="UP001360560">
    <property type="component" value="Unassembled WGS sequence"/>
</dbReference>
<dbReference type="InterPro" id="IPR001305">
    <property type="entry name" value="HSP_DnaJ_Cys-rich_dom"/>
</dbReference>
<dbReference type="GO" id="GO:0030544">
    <property type="term" value="F:Hsp70 protein binding"/>
    <property type="evidence" value="ECO:0007669"/>
    <property type="project" value="InterPro"/>
</dbReference>
<dbReference type="SUPFAM" id="SSF49493">
    <property type="entry name" value="HSP40/DnaJ peptide-binding domain"/>
    <property type="match status" value="2"/>
</dbReference>
<dbReference type="GO" id="GO:0072655">
    <property type="term" value="P:establishment of protein localization to mitochondrion"/>
    <property type="evidence" value="ECO:0007669"/>
    <property type="project" value="UniProtKB-ARBA"/>
</dbReference>
<dbReference type="Pfam" id="PF00226">
    <property type="entry name" value="DnaJ"/>
    <property type="match status" value="1"/>
</dbReference>
<dbReference type="GO" id="GO:0009408">
    <property type="term" value="P:response to heat"/>
    <property type="evidence" value="ECO:0007669"/>
    <property type="project" value="InterPro"/>
</dbReference>
<feature type="domain" description="CR-type" evidence="9">
    <location>
        <begin position="145"/>
        <end position="227"/>
    </location>
</feature>
<dbReference type="GO" id="GO:0008270">
    <property type="term" value="F:zinc ion binding"/>
    <property type="evidence" value="ECO:0007669"/>
    <property type="project" value="UniProtKB-KW"/>
</dbReference>
<proteinExistence type="inferred from homology"/>
<keyword evidence="11" id="KW-1185">Reference proteome</keyword>
<dbReference type="GO" id="GO:0006457">
    <property type="term" value="P:protein folding"/>
    <property type="evidence" value="ECO:0007669"/>
    <property type="project" value="InterPro"/>
</dbReference>
<evidence type="ECO:0000256" key="3">
    <source>
        <dbReference type="ARBA" id="ARBA00022771"/>
    </source>
</evidence>
<dbReference type="PROSITE" id="PS50076">
    <property type="entry name" value="DNAJ_2"/>
    <property type="match status" value="1"/>
</dbReference>
<gene>
    <name evidence="10" type="ORF">DASC09_022490</name>
</gene>
<dbReference type="InterPro" id="IPR012724">
    <property type="entry name" value="DnaJ"/>
</dbReference>
<keyword evidence="3 6" id="KW-0863">Zinc-finger</keyword>
<keyword evidence="1 6" id="KW-0479">Metal-binding</keyword>
<dbReference type="GeneID" id="90072903"/>
<evidence type="ECO:0000256" key="4">
    <source>
        <dbReference type="ARBA" id="ARBA00022833"/>
    </source>
</evidence>
<feature type="chain" id="PRO_5043831629" evidence="7">
    <location>
        <begin position="20"/>
        <end position="370"/>
    </location>
</feature>
<evidence type="ECO:0000259" key="9">
    <source>
        <dbReference type="PROSITE" id="PS51188"/>
    </source>
</evidence>
<organism evidence="10 11">
    <name type="scientific">Saccharomycopsis crataegensis</name>
    <dbReference type="NCBI Taxonomy" id="43959"/>
    <lineage>
        <taxon>Eukaryota</taxon>
        <taxon>Fungi</taxon>
        <taxon>Dikarya</taxon>
        <taxon>Ascomycota</taxon>
        <taxon>Saccharomycotina</taxon>
        <taxon>Saccharomycetes</taxon>
        <taxon>Saccharomycopsidaceae</taxon>
        <taxon>Saccharomycopsis</taxon>
    </lineage>
</organism>
<dbReference type="RefSeq" id="XP_064851924.1">
    <property type="nucleotide sequence ID" value="XM_064995852.1"/>
</dbReference>
<dbReference type="InterPro" id="IPR036869">
    <property type="entry name" value="J_dom_sf"/>
</dbReference>
<dbReference type="CDD" id="cd06257">
    <property type="entry name" value="DnaJ"/>
    <property type="match status" value="1"/>
</dbReference>
<dbReference type="HAMAP" id="MF_01152">
    <property type="entry name" value="DnaJ"/>
    <property type="match status" value="1"/>
</dbReference>
<feature type="zinc finger region" description="CR-type" evidence="6">
    <location>
        <begin position="145"/>
        <end position="227"/>
    </location>
</feature>
<dbReference type="PANTHER" id="PTHR43888">
    <property type="entry name" value="DNAJ-LIKE-2, ISOFORM A-RELATED"/>
    <property type="match status" value="1"/>
</dbReference>
<dbReference type="CDD" id="cd10747">
    <property type="entry name" value="DnaJ_C"/>
    <property type="match status" value="1"/>
</dbReference>
<accession>A0AAV5QJY4</accession>
<comment type="caution">
    <text evidence="10">The sequence shown here is derived from an EMBL/GenBank/DDBJ whole genome shotgun (WGS) entry which is preliminary data.</text>
</comment>
<dbReference type="EMBL" id="BTFZ01000004">
    <property type="protein sequence ID" value="GMM34924.1"/>
    <property type="molecule type" value="Genomic_DNA"/>
</dbReference>
<name>A0AAV5QJY4_9ASCO</name>
<reference evidence="10 11" key="1">
    <citation type="journal article" date="2023" name="Elife">
        <title>Identification of key yeast species and microbe-microbe interactions impacting larval growth of Drosophila in the wild.</title>
        <authorList>
            <person name="Mure A."/>
            <person name="Sugiura Y."/>
            <person name="Maeda R."/>
            <person name="Honda K."/>
            <person name="Sakurai N."/>
            <person name="Takahashi Y."/>
            <person name="Watada M."/>
            <person name="Katoh T."/>
            <person name="Gotoh A."/>
            <person name="Gotoh Y."/>
            <person name="Taniguchi I."/>
            <person name="Nakamura K."/>
            <person name="Hayashi T."/>
            <person name="Katayama T."/>
            <person name="Uemura T."/>
            <person name="Hattori Y."/>
        </authorList>
    </citation>
    <scope>NUCLEOTIDE SEQUENCE [LARGE SCALE GENOMIC DNA]</scope>
    <source>
        <strain evidence="10 11">SC-9</strain>
    </source>
</reference>
<dbReference type="InterPro" id="IPR008971">
    <property type="entry name" value="HSP40/DnaJ_pept-bd"/>
</dbReference>
<dbReference type="Gene3D" id="2.60.260.20">
    <property type="entry name" value="Urease metallochaperone UreE, N-terminal domain"/>
    <property type="match status" value="2"/>
</dbReference>
<dbReference type="Gene3D" id="1.10.287.110">
    <property type="entry name" value="DnaJ domain"/>
    <property type="match status" value="1"/>
</dbReference>
<dbReference type="InterPro" id="IPR036410">
    <property type="entry name" value="HSP_DnaJ_Cys-rich_dom_sf"/>
</dbReference>
<dbReference type="InterPro" id="IPR044713">
    <property type="entry name" value="DNJA1/2-like"/>
</dbReference>
<feature type="signal peptide" evidence="7">
    <location>
        <begin position="1"/>
        <end position="19"/>
    </location>
</feature>
<dbReference type="InterPro" id="IPR002939">
    <property type="entry name" value="DnaJ_C"/>
</dbReference>
<evidence type="ECO:0000259" key="8">
    <source>
        <dbReference type="PROSITE" id="PS50076"/>
    </source>
</evidence>
<dbReference type="SUPFAM" id="SSF57938">
    <property type="entry name" value="DnaJ/Hsp40 cysteine-rich domain"/>
    <property type="match status" value="1"/>
</dbReference>
<dbReference type="FunFam" id="2.10.230.10:FF:000001">
    <property type="entry name" value="DnaJ subfamily A member 2"/>
    <property type="match status" value="1"/>
</dbReference>
<keyword evidence="4 6" id="KW-0862">Zinc</keyword>
<dbReference type="AlphaFoldDB" id="A0AAV5QJY4"/>
<evidence type="ECO:0000256" key="2">
    <source>
        <dbReference type="ARBA" id="ARBA00022737"/>
    </source>
</evidence>